<keyword evidence="3 5" id="KW-1133">Transmembrane helix</keyword>
<accession>A0A975GDB0</accession>
<evidence type="ECO:0008006" key="8">
    <source>
        <dbReference type="Google" id="ProtNLM"/>
    </source>
</evidence>
<comment type="subcellular location">
    <subcellularLocation>
        <location evidence="1">Membrane</location>
        <topology evidence="1">Multi-pass membrane protein</topology>
    </subcellularLocation>
</comment>
<dbReference type="Pfam" id="PF07264">
    <property type="entry name" value="EI24"/>
    <property type="match status" value="1"/>
</dbReference>
<feature type="transmembrane region" description="Helical" evidence="5">
    <location>
        <begin position="81"/>
        <end position="102"/>
    </location>
</feature>
<dbReference type="AlphaFoldDB" id="A0A975GDB0"/>
<feature type="transmembrane region" description="Helical" evidence="5">
    <location>
        <begin position="20"/>
        <end position="47"/>
    </location>
</feature>
<dbReference type="KEGG" id="saqt:GJV85_08390"/>
<organism evidence="6 7">
    <name type="scientific">Sulfurimonas aquatica</name>
    <dbReference type="NCBI Taxonomy" id="2672570"/>
    <lineage>
        <taxon>Bacteria</taxon>
        <taxon>Pseudomonadati</taxon>
        <taxon>Campylobacterota</taxon>
        <taxon>Epsilonproteobacteria</taxon>
        <taxon>Campylobacterales</taxon>
        <taxon>Sulfurimonadaceae</taxon>
        <taxon>Sulfurimonas</taxon>
    </lineage>
</organism>
<sequence>MNSENSTLALSLRDLFTGKMIKYSLMPFILSMLVMYLLFFVVAGVGLDQLGSMDVQSSQTTIENGIPHTDSFTASLEGTALIKFLMSNAITSWIATFLVYTIGSFLTLYLSIFVALIIIGFLTPIILKELHFRHYQDVEMIGHSNVIESIFLIIRWVAVMLIMFIVFIPLYFIPLVNVIAFNFPLYYLFHKVMTYDVSSTICTKEEAMQIKFFHATTLRLKTLGLYLISLIPFVVFFATVFYVIYLGHSYFLETRKIRSEA</sequence>
<evidence type="ECO:0000256" key="2">
    <source>
        <dbReference type="ARBA" id="ARBA00022692"/>
    </source>
</evidence>
<protein>
    <recommendedName>
        <fullName evidence="8">EI24 domain-containing protein</fullName>
    </recommendedName>
</protein>
<gene>
    <name evidence="6" type="ORF">GJV85_08390</name>
</gene>
<proteinExistence type="predicted"/>
<dbReference type="InterPro" id="IPR059112">
    <property type="entry name" value="CysZ/EI24"/>
</dbReference>
<evidence type="ECO:0000313" key="7">
    <source>
        <dbReference type="Proteomes" id="UP000671852"/>
    </source>
</evidence>
<keyword evidence="7" id="KW-1185">Reference proteome</keyword>
<evidence type="ECO:0000256" key="1">
    <source>
        <dbReference type="ARBA" id="ARBA00004141"/>
    </source>
</evidence>
<keyword evidence="2 5" id="KW-0812">Transmembrane</keyword>
<evidence type="ECO:0000313" key="6">
    <source>
        <dbReference type="EMBL" id="QSZ42129.1"/>
    </source>
</evidence>
<feature type="transmembrane region" description="Helical" evidence="5">
    <location>
        <begin position="108"/>
        <end position="127"/>
    </location>
</feature>
<feature type="transmembrane region" description="Helical" evidence="5">
    <location>
        <begin position="223"/>
        <end position="245"/>
    </location>
</feature>
<evidence type="ECO:0000256" key="4">
    <source>
        <dbReference type="ARBA" id="ARBA00023136"/>
    </source>
</evidence>
<evidence type="ECO:0000256" key="5">
    <source>
        <dbReference type="SAM" id="Phobius"/>
    </source>
</evidence>
<reference evidence="6" key="1">
    <citation type="submission" date="2019-11" db="EMBL/GenBank/DDBJ databases">
        <authorList>
            <person name="Kojima H."/>
        </authorList>
    </citation>
    <scope>NUCLEOTIDE SEQUENCE</scope>
    <source>
        <strain evidence="6">H1576</strain>
    </source>
</reference>
<name>A0A975GDB0_9BACT</name>
<reference evidence="6" key="2">
    <citation type="submission" date="2021-04" db="EMBL/GenBank/DDBJ databases">
        <title>Isolation and characterization of a novel species of the genus Sulfurimonas.</title>
        <authorList>
            <person name="Fukui M."/>
        </authorList>
    </citation>
    <scope>NUCLEOTIDE SEQUENCE</scope>
    <source>
        <strain evidence="6">H1576</strain>
    </source>
</reference>
<evidence type="ECO:0000256" key="3">
    <source>
        <dbReference type="ARBA" id="ARBA00022989"/>
    </source>
</evidence>
<dbReference type="EMBL" id="CP046072">
    <property type="protein sequence ID" value="QSZ42129.1"/>
    <property type="molecule type" value="Genomic_DNA"/>
</dbReference>
<keyword evidence="4 5" id="KW-0472">Membrane</keyword>
<dbReference type="Proteomes" id="UP000671852">
    <property type="component" value="Chromosome"/>
</dbReference>
<dbReference type="RefSeq" id="WP_207560944.1">
    <property type="nucleotide sequence ID" value="NZ_CP046072.1"/>
</dbReference>